<keyword evidence="2" id="KW-1185">Reference proteome</keyword>
<organism evidence="1 2">
    <name type="scientific">Exophiala xenobiotica</name>
    <dbReference type="NCBI Taxonomy" id="348802"/>
    <lineage>
        <taxon>Eukaryota</taxon>
        <taxon>Fungi</taxon>
        <taxon>Dikarya</taxon>
        <taxon>Ascomycota</taxon>
        <taxon>Pezizomycotina</taxon>
        <taxon>Eurotiomycetes</taxon>
        <taxon>Chaetothyriomycetidae</taxon>
        <taxon>Chaetothyriales</taxon>
        <taxon>Herpotrichiellaceae</taxon>
        <taxon>Exophiala</taxon>
    </lineage>
</organism>
<evidence type="ECO:0000313" key="1">
    <source>
        <dbReference type="EMBL" id="KIW57107.1"/>
    </source>
</evidence>
<accession>A0A0D2D436</accession>
<dbReference type="EMBL" id="KN847319">
    <property type="protein sequence ID" value="KIW57107.1"/>
    <property type="molecule type" value="Genomic_DNA"/>
</dbReference>
<evidence type="ECO:0000313" key="2">
    <source>
        <dbReference type="Proteomes" id="UP000054342"/>
    </source>
</evidence>
<dbReference type="RefSeq" id="XP_013317691.1">
    <property type="nucleotide sequence ID" value="XM_013462237.1"/>
</dbReference>
<sequence>MSLGPQQHERHEQQITVLGREILEHTHADWLSFADAALAERARLASKEARHPKPARELFDGWAAAERATLRTNNFHRALTGNVGQLQVLQQYLKLVKYGKRGLKGVLEAPQEAGVPMKGRCLC</sequence>
<name>A0A0D2D436_9EURO</name>
<reference evidence="1 2" key="1">
    <citation type="submission" date="2015-01" db="EMBL/GenBank/DDBJ databases">
        <title>The Genome Sequence of Exophiala xenobiotica CBS118157.</title>
        <authorList>
            <consortium name="The Broad Institute Genomics Platform"/>
            <person name="Cuomo C."/>
            <person name="de Hoog S."/>
            <person name="Gorbushina A."/>
            <person name="Stielow B."/>
            <person name="Teixiera M."/>
            <person name="Abouelleil A."/>
            <person name="Chapman S.B."/>
            <person name="Priest M."/>
            <person name="Young S.K."/>
            <person name="Wortman J."/>
            <person name="Nusbaum C."/>
            <person name="Birren B."/>
        </authorList>
    </citation>
    <scope>NUCLEOTIDE SEQUENCE [LARGE SCALE GENOMIC DNA]</scope>
    <source>
        <strain evidence="1 2">CBS 118157</strain>
    </source>
</reference>
<gene>
    <name evidence="1" type="ORF">PV05_05706</name>
</gene>
<dbReference type="AlphaFoldDB" id="A0A0D2D436"/>
<dbReference type="Proteomes" id="UP000054342">
    <property type="component" value="Unassembled WGS sequence"/>
</dbReference>
<dbReference type="GeneID" id="25327614"/>
<dbReference type="HOGENOM" id="CLU_2015309_0_0_1"/>
<protein>
    <submittedName>
        <fullName evidence="1">Uncharacterized protein</fullName>
    </submittedName>
</protein>
<proteinExistence type="predicted"/>